<dbReference type="Pfam" id="PF13371">
    <property type="entry name" value="TPR_9"/>
    <property type="match status" value="1"/>
</dbReference>
<gene>
    <name evidence="3" type="primary">ychA</name>
    <name evidence="3" type="ORF">BUCINSTRO3249_0120</name>
</gene>
<feature type="domain" description="Protein SirB1 N-terminal" evidence="2">
    <location>
        <begin position="45"/>
        <end position="184"/>
    </location>
</feature>
<dbReference type="SUPFAM" id="SSF48452">
    <property type="entry name" value="TPR-like"/>
    <property type="match status" value="1"/>
</dbReference>
<evidence type="ECO:0000256" key="1">
    <source>
        <dbReference type="ARBA" id="ARBA00007100"/>
    </source>
</evidence>
<comment type="similarity">
    <text evidence="1">Belongs to the UPF0162 family.</text>
</comment>
<accession>A0A3B1DL08</accession>
<evidence type="ECO:0000259" key="2">
    <source>
        <dbReference type="Pfam" id="PF13369"/>
    </source>
</evidence>
<evidence type="ECO:0000313" key="3">
    <source>
        <dbReference type="EMBL" id="VAX76401.1"/>
    </source>
</evidence>
<dbReference type="OrthoDB" id="232498at2"/>
<name>A0A3B1DL08_9GAMM</name>
<dbReference type="RefSeq" id="WP_158349008.1">
    <property type="nucleotide sequence ID" value="NZ_LR025085.1"/>
</dbReference>
<dbReference type="EMBL" id="LR025085">
    <property type="protein sequence ID" value="VAX76401.1"/>
    <property type="molecule type" value="Genomic_DNA"/>
</dbReference>
<organism evidence="3 4">
    <name type="scientific">Buchnera aphidicola</name>
    <name type="common">Cinara strobi</name>
    <dbReference type="NCBI Taxonomy" id="1921549"/>
    <lineage>
        <taxon>Bacteria</taxon>
        <taxon>Pseudomonadati</taxon>
        <taxon>Pseudomonadota</taxon>
        <taxon>Gammaproteobacteria</taxon>
        <taxon>Enterobacterales</taxon>
        <taxon>Erwiniaceae</taxon>
        <taxon>Buchnera</taxon>
    </lineage>
</organism>
<dbReference type="Proteomes" id="UP000271849">
    <property type="component" value="Chromosome"/>
</dbReference>
<dbReference type="InterPro" id="IPR032698">
    <property type="entry name" value="SirB1_N"/>
</dbReference>
<sequence>MIDINNIDFSKVSLFETMITIMAKIRSDFSQENVMILCNSKVEESLLVIKNKVSQKYKLKKLLILFYKKWNFSCSIQKYKLSQMLWLDKVMLSHQGNAFSLGIIFMYIAHQLNLLIEPIIFPTQLILTMKLSEDNYLYFNPLNGDILTKHILDVWLKCNISPSIKLNKNHLKRSKSLLIIHKILDMLKIALIEEKNIELALNVSNILLTLKPKDPYEMRDRGLIFSQLNCYKAAISDLLYFVERCPEDPISDIIKIQIHSIEQKKITFH</sequence>
<dbReference type="AlphaFoldDB" id="A0A3B1DL08"/>
<reference evidence="4" key="1">
    <citation type="submission" date="2018-09" db="EMBL/GenBank/DDBJ databases">
        <authorList>
            <person name="Manzano-Marin A."/>
            <person name="Manzano-Marin A."/>
        </authorList>
    </citation>
    <scope>NUCLEOTIDE SEQUENCE [LARGE SCALE GENOMIC DNA]</scope>
    <source>
        <strain evidence="4">BuCistrobi</strain>
    </source>
</reference>
<dbReference type="Pfam" id="PF13369">
    <property type="entry name" value="Transglut_core2"/>
    <property type="match status" value="1"/>
</dbReference>
<protein>
    <submittedName>
        <fullName evidence="3">UPF0162 protein YchA</fullName>
    </submittedName>
</protein>
<proteinExistence type="inferred from homology"/>
<evidence type="ECO:0000313" key="4">
    <source>
        <dbReference type="Proteomes" id="UP000271849"/>
    </source>
</evidence>
<dbReference type="STRING" id="1921549.GCA_900128825_00120"/>
<dbReference type="InterPro" id="IPR011990">
    <property type="entry name" value="TPR-like_helical_dom_sf"/>
</dbReference>